<feature type="transmembrane region" description="Helical" evidence="9">
    <location>
        <begin position="348"/>
        <end position="369"/>
    </location>
</feature>
<feature type="transmembrane region" description="Helical" evidence="9">
    <location>
        <begin position="105"/>
        <end position="125"/>
    </location>
</feature>
<dbReference type="InterPro" id="IPR050297">
    <property type="entry name" value="LipidA_mod_glycosyltrf_83"/>
</dbReference>
<evidence type="ECO:0000256" key="7">
    <source>
        <dbReference type="ARBA" id="ARBA00023136"/>
    </source>
</evidence>
<comment type="caution">
    <text evidence="10">The sequence shown here is derived from an EMBL/GenBank/DDBJ whole genome shotgun (WGS) entry which is preliminary data.</text>
</comment>
<feature type="transmembrane region" description="Helical" evidence="9">
    <location>
        <begin position="244"/>
        <end position="262"/>
    </location>
</feature>
<evidence type="ECO:0000256" key="4">
    <source>
        <dbReference type="ARBA" id="ARBA00022679"/>
    </source>
</evidence>
<name>A0ABP8VZ65_9MICO</name>
<dbReference type="RefSeq" id="WP_345375594.1">
    <property type="nucleotide sequence ID" value="NZ_BAABLM010000003.1"/>
</dbReference>
<accession>A0ABP8VZ65</accession>
<feature type="transmembrane region" description="Helical" evidence="9">
    <location>
        <begin position="137"/>
        <end position="156"/>
    </location>
</feature>
<keyword evidence="7 9" id="KW-0472">Membrane</keyword>
<comment type="subcellular location">
    <subcellularLocation>
        <location evidence="1">Cell membrane</location>
        <topology evidence="1">Multi-pass membrane protein</topology>
    </subcellularLocation>
</comment>
<sequence length="534" mass="56947">MTLPQAAASVKMPQPTAVPTDLPRRRTGAVAVAIGIVAAVVTFFFSWVPSLWFDEAATIVSATRSWGSFFHEIRSVDAVSAVYYAIMHLWFLVVPVSPLSLRLPSSIATGVATMLVVLLADRLLGRTHGADRPLARFAGPIAGIVFLALPRVTWMGTEGRSYAFTAALAAGSTLVLVVALDRARRGVRTMPVWALFAIVTVVSGYVFVYSILLLASQVVTVLLILWMDRRAAAPSLPARDLRRFAGASLLSILLVAPLVLLASKQTGQISWIARPGASTVYNFFEGQWFTENGEAAVVGWLLLLAGAVVLVRRRRGEGGTILALLIPAIFLPAIALLVVSLVHTPLYVSRYVTFSAPAVAILTSAALAAVPIRFRFLTPIALVVVLGLSVPTYLAQRTEGAKDASNWQAVAATLSRQRQSESSTAAEVILYGPSIEGETASLRMIADGYPSAFAGMDDITAIPGSGALWTEQASLTASLPKVSGAGSVWLVTLTNPKFDVEASTTRLVATKGFIESGVWHFTGMDLVRYEPTPS</sequence>
<keyword evidence="11" id="KW-1185">Reference proteome</keyword>
<feature type="region of interest" description="Disordered" evidence="8">
    <location>
        <begin position="1"/>
        <end position="20"/>
    </location>
</feature>
<evidence type="ECO:0000256" key="3">
    <source>
        <dbReference type="ARBA" id="ARBA00022676"/>
    </source>
</evidence>
<evidence type="ECO:0000256" key="2">
    <source>
        <dbReference type="ARBA" id="ARBA00022475"/>
    </source>
</evidence>
<dbReference type="PANTHER" id="PTHR33908">
    <property type="entry name" value="MANNOSYLTRANSFERASE YKCB-RELATED"/>
    <property type="match status" value="1"/>
</dbReference>
<protein>
    <submittedName>
        <fullName evidence="10">Glycosyltransferase family 39 protein</fullName>
    </submittedName>
</protein>
<dbReference type="EMBL" id="BAABLM010000003">
    <property type="protein sequence ID" value="GAA4674605.1"/>
    <property type="molecule type" value="Genomic_DNA"/>
</dbReference>
<feature type="transmembrane region" description="Helical" evidence="9">
    <location>
        <begin position="376"/>
        <end position="395"/>
    </location>
</feature>
<reference evidence="11" key="1">
    <citation type="journal article" date="2019" name="Int. J. Syst. Evol. Microbiol.">
        <title>The Global Catalogue of Microorganisms (GCM) 10K type strain sequencing project: providing services to taxonomists for standard genome sequencing and annotation.</title>
        <authorList>
            <consortium name="The Broad Institute Genomics Platform"/>
            <consortium name="The Broad Institute Genome Sequencing Center for Infectious Disease"/>
            <person name="Wu L."/>
            <person name="Ma J."/>
        </authorList>
    </citation>
    <scope>NUCLEOTIDE SEQUENCE [LARGE SCALE GENOMIC DNA]</scope>
    <source>
        <strain evidence="11">JCM 18956</strain>
    </source>
</reference>
<evidence type="ECO:0000256" key="6">
    <source>
        <dbReference type="ARBA" id="ARBA00022989"/>
    </source>
</evidence>
<dbReference type="PANTHER" id="PTHR33908:SF3">
    <property type="entry name" value="UNDECAPRENYL PHOSPHATE-ALPHA-4-AMINO-4-DEOXY-L-ARABINOSE ARABINOSYL TRANSFERASE"/>
    <property type="match status" value="1"/>
</dbReference>
<keyword evidence="2" id="KW-1003">Cell membrane</keyword>
<feature type="transmembrane region" description="Helical" evidence="9">
    <location>
        <begin position="192"/>
        <end position="224"/>
    </location>
</feature>
<feature type="transmembrane region" description="Helical" evidence="9">
    <location>
        <begin position="29"/>
        <end position="53"/>
    </location>
</feature>
<evidence type="ECO:0000313" key="11">
    <source>
        <dbReference type="Proteomes" id="UP001501295"/>
    </source>
</evidence>
<feature type="transmembrane region" description="Helical" evidence="9">
    <location>
        <begin position="162"/>
        <end position="180"/>
    </location>
</feature>
<evidence type="ECO:0000313" key="10">
    <source>
        <dbReference type="EMBL" id="GAA4674605.1"/>
    </source>
</evidence>
<proteinExistence type="predicted"/>
<dbReference type="Proteomes" id="UP001501295">
    <property type="component" value="Unassembled WGS sequence"/>
</dbReference>
<keyword evidence="5 9" id="KW-0812">Transmembrane</keyword>
<feature type="transmembrane region" description="Helical" evidence="9">
    <location>
        <begin position="321"/>
        <end position="342"/>
    </location>
</feature>
<evidence type="ECO:0000256" key="8">
    <source>
        <dbReference type="SAM" id="MobiDB-lite"/>
    </source>
</evidence>
<evidence type="ECO:0000256" key="5">
    <source>
        <dbReference type="ARBA" id="ARBA00022692"/>
    </source>
</evidence>
<keyword evidence="3" id="KW-0328">Glycosyltransferase</keyword>
<organism evidence="10 11">
    <name type="scientific">Frondihabitans cladoniiphilus</name>
    <dbReference type="NCBI Taxonomy" id="715785"/>
    <lineage>
        <taxon>Bacteria</taxon>
        <taxon>Bacillati</taxon>
        <taxon>Actinomycetota</taxon>
        <taxon>Actinomycetes</taxon>
        <taxon>Micrococcales</taxon>
        <taxon>Microbacteriaceae</taxon>
        <taxon>Frondihabitans</taxon>
    </lineage>
</organism>
<evidence type="ECO:0000256" key="1">
    <source>
        <dbReference type="ARBA" id="ARBA00004651"/>
    </source>
</evidence>
<evidence type="ECO:0000256" key="9">
    <source>
        <dbReference type="SAM" id="Phobius"/>
    </source>
</evidence>
<gene>
    <name evidence="10" type="ORF">GCM10025780_18870</name>
</gene>
<keyword evidence="6 9" id="KW-1133">Transmembrane helix</keyword>
<keyword evidence="4" id="KW-0808">Transferase</keyword>